<evidence type="ECO:0000256" key="1">
    <source>
        <dbReference type="SAM" id="Coils"/>
    </source>
</evidence>
<sequence>MQAQIRHADAVEERFSESRRALEDSFRSRHSELEQDIKAVAKDISECHDSLERHHQSQQQKQQKVSDELCANRRAGEILSGRLEDLEAKLCEVAQAKIDEIEQATSVLAADAPVASGWLTTPTAVAGEPASAAHLCILERRVSDLAARLDEVLQDSSELHSRLALQEQQLSAASRKVESREEAWHELKERVERGDWDGRIVQLRRSLQEEARQAAFNAEQVTRLTRRLEGVEQVQEQLEARLVPARARAGDEDRTASAEELPLQVQELRDALAALRAKSDLAECAQEQLRARVDAAPRGDGRGDLAEQLREAVASIADQEQRLSVMEPRVQALQASLHGLGPLRLPAPAEDLEQLAREVQRLAGAVQCLPEEQAAGQWASGLAEAEARALALCKELEVRVDGVAAELGQVVRSQSARSAELRSDLEGLQAELGRLKAQGVGSADLQGSVASLQAELDDLRSQGASSAALRSDVVRLSEDFVQMVTTGETASLSVRGAIDRLQAELDKLGAASSALQGDVDMLQADIGLLKTGLPMSSAELRRDVETLQSALQELKTEVAAAAGLETERQQRLACERDALALEEGVVECVAERQGALPPSSPLSVQSPALEGEAECLAERQGARSPESPLSVQCEASELRALSCLVAAAAPSWGRRQPCSGRRRAQEPACRRIPAHCPAGCCRDREAVSGSRVASGRLEGQAPLT</sequence>
<comment type="caution">
    <text evidence="2">The sequence shown here is derived from an EMBL/GenBank/DDBJ whole genome shotgun (WGS) entry which is preliminary data.</text>
</comment>
<feature type="coiled-coil region" evidence="1">
    <location>
        <begin position="221"/>
        <end position="292"/>
    </location>
</feature>
<protein>
    <submittedName>
        <fullName evidence="2">Uncharacterized protein</fullName>
    </submittedName>
</protein>
<proteinExistence type="predicted"/>
<dbReference type="Gene3D" id="1.10.287.1490">
    <property type="match status" value="1"/>
</dbReference>
<gene>
    <name evidence="2" type="ORF">PCOR1329_LOCUS3661</name>
</gene>
<accession>A0ABN9PPH4</accession>
<feature type="coiled-coil region" evidence="1">
    <location>
        <begin position="498"/>
        <end position="564"/>
    </location>
</feature>
<dbReference type="EMBL" id="CAUYUJ010000939">
    <property type="protein sequence ID" value="CAK0793328.1"/>
    <property type="molecule type" value="Genomic_DNA"/>
</dbReference>
<keyword evidence="1" id="KW-0175">Coiled coil</keyword>
<evidence type="ECO:0000313" key="3">
    <source>
        <dbReference type="Proteomes" id="UP001189429"/>
    </source>
</evidence>
<reference evidence="2" key="1">
    <citation type="submission" date="2023-10" db="EMBL/GenBank/DDBJ databases">
        <authorList>
            <person name="Chen Y."/>
            <person name="Shah S."/>
            <person name="Dougan E. K."/>
            <person name="Thang M."/>
            <person name="Chan C."/>
        </authorList>
    </citation>
    <scope>NUCLEOTIDE SEQUENCE [LARGE SCALE GENOMIC DNA]</scope>
</reference>
<name>A0ABN9PPH4_9DINO</name>
<organism evidence="2 3">
    <name type="scientific">Prorocentrum cordatum</name>
    <dbReference type="NCBI Taxonomy" id="2364126"/>
    <lineage>
        <taxon>Eukaryota</taxon>
        <taxon>Sar</taxon>
        <taxon>Alveolata</taxon>
        <taxon>Dinophyceae</taxon>
        <taxon>Prorocentrales</taxon>
        <taxon>Prorocentraceae</taxon>
        <taxon>Prorocentrum</taxon>
    </lineage>
</organism>
<keyword evidence="3" id="KW-1185">Reference proteome</keyword>
<dbReference type="Proteomes" id="UP001189429">
    <property type="component" value="Unassembled WGS sequence"/>
</dbReference>
<feature type="coiled-coil region" evidence="1">
    <location>
        <begin position="411"/>
        <end position="462"/>
    </location>
</feature>
<evidence type="ECO:0000313" key="2">
    <source>
        <dbReference type="EMBL" id="CAK0793328.1"/>
    </source>
</evidence>